<proteinExistence type="predicted"/>
<feature type="region of interest" description="Disordered" evidence="2">
    <location>
        <begin position="1"/>
        <end position="25"/>
    </location>
</feature>
<feature type="domain" description="Acb2/Tad1 hairpin" evidence="3">
    <location>
        <begin position="6"/>
        <end position="68"/>
    </location>
</feature>
<dbReference type="EMBL" id="VIGV01000003">
    <property type="protein sequence ID" value="TWS24409.1"/>
    <property type="molecule type" value="Genomic_DNA"/>
</dbReference>
<evidence type="ECO:0000313" key="5">
    <source>
        <dbReference type="Proteomes" id="UP000319792"/>
    </source>
</evidence>
<dbReference type="OrthoDB" id="4257351at2"/>
<reference evidence="4 5" key="2">
    <citation type="submission" date="2019-08" db="EMBL/GenBank/DDBJ databases">
        <title>Tsukamurella conjunctivitidis sp. nov., Tsukamurella assacharolytica sp. nov. and Tsukamurella sputae sp. nov. isolated from patients with conjunctivitis, bacteraemia (lymphoma) and respiratory infection (sputum) in Hong Kong.</title>
        <authorList>
            <person name="Fok K.M.N."/>
            <person name="Fong J.Y.H."/>
        </authorList>
    </citation>
    <scope>NUCLEOTIDE SEQUENCE [LARGE SCALE GENOMIC DNA]</scope>
    <source>
        <strain evidence="4 5">HKU70</strain>
    </source>
</reference>
<dbReference type="InterPro" id="IPR056098">
    <property type="entry name" value="Acb2/Tad1_hairpin"/>
</dbReference>
<dbReference type="AlphaFoldDB" id="A0A5C5RMV0"/>
<evidence type="ECO:0000256" key="2">
    <source>
        <dbReference type="SAM" id="MobiDB-lite"/>
    </source>
</evidence>
<dbReference type="Proteomes" id="UP000319792">
    <property type="component" value="Unassembled WGS sequence"/>
</dbReference>
<evidence type="ECO:0000256" key="1">
    <source>
        <dbReference type="ARBA" id="ARBA00022741"/>
    </source>
</evidence>
<feature type="compositionally biased region" description="Basic and acidic residues" evidence="2">
    <location>
        <begin position="7"/>
        <end position="25"/>
    </location>
</feature>
<protein>
    <recommendedName>
        <fullName evidence="3">Acb2/Tad1 hairpin domain-containing protein</fullName>
    </recommendedName>
</protein>
<keyword evidence="5" id="KW-1185">Reference proteome</keyword>
<sequence>MIAPDDIANRFDFHPATTQEKRDAHTSIRQIVRRAADAINEQVPDGREKATAITKLEEAMMWANAGLARANEEG</sequence>
<comment type="caution">
    <text evidence="4">The sequence shown here is derived from an EMBL/GenBank/DDBJ whole genome shotgun (WGS) entry which is preliminary data.</text>
</comment>
<dbReference type="Pfam" id="PF24729">
    <property type="entry name" value="Acb2_Tad1_hairpin"/>
    <property type="match status" value="1"/>
</dbReference>
<evidence type="ECO:0000313" key="4">
    <source>
        <dbReference type="EMBL" id="TWS24409.1"/>
    </source>
</evidence>
<gene>
    <name evidence="4" type="ORF">FK268_12525</name>
</gene>
<organism evidence="4 5">
    <name type="scientific">Tsukamurella sputi</name>
    <dbReference type="NCBI Taxonomy" id="2591848"/>
    <lineage>
        <taxon>Bacteria</taxon>
        <taxon>Bacillati</taxon>
        <taxon>Actinomycetota</taxon>
        <taxon>Actinomycetes</taxon>
        <taxon>Mycobacteriales</taxon>
        <taxon>Tsukamurellaceae</taxon>
        <taxon>Tsukamurella</taxon>
    </lineage>
</organism>
<name>A0A5C5RMV0_9ACTN</name>
<keyword evidence="1" id="KW-0547">Nucleotide-binding</keyword>
<accession>A0A5C5RMV0</accession>
<reference evidence="4 5" key="1">
    <citation type="submission" date="2019-06" db="EMBL/GenBank/DDBJ databases">
        <authorList>
            <person name="Teng J.L.L."/>
            <person name="Lee H.H."/>
            <person name="Lau S.K.P."/>
            <person name="Woo P.C.Y."/>
        </authorList>
    </citation>
    <scope>NUCLEOTIDE SEQUENCE [LARGE SCALE GENOMIC DNA]</scope>
    <source>
        <strain evidence="4 5">HKU70</strain>
    </source>
</reference>
<evidence type="ECO:0000259" key="3">
    <source>
        <dbReference type="Pfam" id="PF24729"/>
    </source>
</evidence>
<dbReference type="RefSeq" id="WP_146434420.1">
    <property type="nucleotide sequence ID" value="NZ_VIGV01000003.1"/>
</dbReference>
<dbReference type="GO" id="GO:0000166">
    <property type="term" value="F:nucleotide binding"/>
    <property type="evidence" value="ECO:0007669"/>
    <property type="project" value="UniProtKB-KW"/>
</dbReference>